<name>A0ABV5HW92_9RHOB</name>
<evidence type="ECO:0008006" key="4">
    <source>
        <dbReference type="Google" id="ProtNLM"/>
    </source>
</evidence>
<feature type="signal peptide" evidence="1">
    <location>
        <begin position="1"/>
        <end position="20"/>
    </location>
</feature>
<feature type="chain" id="PRO_5045651342" description="Tetratricopeptide repeat protein" evidence="1">
    <location>
        <begin position="21"/>
        <end position="172"/>
    </location>
</feature>
<reference evidence="2 3" key="1">
    <citation type="submission" date="2024-09" db="EMBL/GenBank/DDBJ databases">
        <authorList>
            <person name="Sun Q."/>
            <person name="Mori K."/>
        </authorList>
    </citation>
    <scope>NUCLEOTIDE SEQUENCE [LARGE SCALE GENOMIC DNA]</scope>
    <source>
        <strain evidence="2 3">CECT 9424</strain>
    </source>
</reference>
<comment type="caution">
    <text evidence="2">The sequence shown here is derived from an EMBL/GenBank/DDBJ whole genome shotgun (WGS) entry which is preliminary data.</text>
</comment>
<accession>A0ABV5HW92</accession>
<keyword evidence="3" id="KW-1185">Reference proteome</keyword>
<organism evidence="2 3">
    <name type="scientific">Roseovarius ramblicola</name>
    <dbReference type="NCBI Taxonomy" id="2022336"/>
    <lineage>
        <taxon>Bacteria</taxon>
        <taxon>Pseudomonadati</taxon>
        <taxon>Pseudomonadota</taxon>
        <taxon>Alphaproteobacteria</taxon>
        <taxon>Rhodobacterales</taxon>
        <taxon>Roseobacteraceae</taxon>
        <taxon>Roseovarius</taxon>
    </lineage>
</organism>
<keyword evidence="1" id="KW-0732">Signal</keyword>
<dbReference type="RefSeq" id="WP_377066864.1">
    <property type="nucleotide sequence ID" value="NZ_JBHMEC010000004.1"/>
</dbReference>
<gene>
    <name evidence="2" type="ORF">ACFFU4_02875</name>
</gene>
<evidence type="ECO:0000256" key="1">
    <source>
        <dbReference type="SAM" id="SignalP"/>
    </source>
</evidence>
<evidence type="ECO:0000313" key="3">
    <source>
        <dbReference type="Proteomes" id="UP001589670"/>
    </source>
</evidence>
<dbReference type="EMBL" id="JBHMEC010000004">
    <property type="protein sequence ID" value="MFB9148692.1"/>
    <property type="molecule type" value="Genomic_DNA"/>
</dbReference>
<dbReference type="Proteomes" id="UP001589670">
    <property type="component" value="Unassembled WGS sequence"/>
</dbReference>
<evidence type="ECO:0000313" key="2">
    <source>
        <dbReference type="EMBL" id="MFB9148692.1"/>
    </source>
</evidence>
<sequence>MIKRLATNFLILTAVTVGLSACEAGAISDGASFQRKYSGARKALEEGNYDLAARNYAALIPSAGPLAPRLRLEYAHALLRAGRNDEAAQVAGDLASGLEGGDRAAALAVAGTALHESALADMQAGRSGTEVSDRLRRADAALAEMLSLDASLDPLGAMQSRRAEIARSLGQG</sequence>
<dbReference type="PROSITE" id="PS51257">
    <property type="entry name" value="PROKAR_LIPOPROTEIN"/>
    <property type="match status" value="1"/>
</dbReference>
<proteinExistence type="predicted"/>
<protein>
    <recommendedName>
        <fullName evidence="4">Tetratricopeptide repeat protein</fullName>
    </recommendedName>
</protein>